<dbReference type="EMBL" id="BPLQ01006753">
    <property type="protein sequence ID" value="GIY24926.1"/>
    <property type="molecule type" value="Genomic_DNA"/>
</dbReference>
<dbReference type="AlphaFoldDB" id="A0AAV4RX22"/>
<protein>
    <submittedName>
        <fullName evidence="1">Uncharacterized protein</fullName>
    </submittedName>
</protein>
<gene>
    <name evidence="1" type="ORF">CDAR_165921</name>
</gene>
<proteinExistence type="predicted"/>
<evidence type="ECO:0000313" key="2">
    <source>
        <dbReference type="Proteomes" id="UP001054837"/>
    </source>
</evidence>
<accession>A0AAV4RX22</accession>
<keyword evidence="2" id="KW-1185">Reference proteome</keyword>
<reference evidence="1 2" key="1">
    <citation type="submission" date="2021-06" db="EMBL/GenBank/DDBJ databases">
        <title>Caerostris darwini draft genome.</title>
        <authorList>
            <person name="Kono N."/>
            <person name="Arakawa K."/>
        </authorList>
    </citation>
    <scope>NUCLEOTIDE SEQUENCE [LARGE SCALE GENOMIC DNA]</scope>
</reference>
<evidence type="ECO:0000313" key="1">
    <source>
        <dbReference type="EMBL" id="GIY24926.1"/>
    </source>
</evidence>
<dbReference type="Proteomes" id="UP001054837">
    <property type="component" value="Unassembled WGS sequence"/>
</dbReference>
<organism evidence="1 2">
    <name type="scientific">Caerostris darwini</name>
    <dbReference type="NCBI Taxonomy" id="1538125"/>
    <lineage>
        <taxon>Eukaryota</taxon>
        <taxon>Metazoa</taxon>
        <taxon>Ecdysozoa</taxon>
        <taxon>Arthropoda</taxon>
        <taxon>Chelicerata</taxon>
        <taxon>Arachnida</taxon>
        <taxon>Araneae</taxon>
        <taxon>Araneomorphae</taxon>
        <taxon>Entelegynae</taxon>
        <taxon>Araneoidea</taxon>
        <taxon>Araneidae</taxon>
        <taxon>Caerostris</taxon>
    </lineage>
</organism>
<comment type="caution">
    <text evidence="1">The sequence shown here is derived from an EMBL/GenBank/DDBJ whole genome shotgun (WGS) entry which is preliminary data.</text>
</comment>
<name>A0AAV4RX22_9ARAC</name>
<sequence length="102" mass="10973">MTCPLESLFSIFVESPPSKTDVVGYPYPHYVGCVGQTKGGPFNDAIHPLYLHSYFPAALLRVISVIVTDGVIPCYQPARILGRCEGAPPQKPILVVGATSEI</sequence>